<feature type="binding site" evidence="12">
    <location>
        <position position="337"/>
    </location>
    <ligand>
        <name>Ca(2+)</name>
        <dbReference type="ChEBI" id="CHEBI:29108"/>
        <label>3</label>
    </ligand>
</feature>
<dbReference type="GO" id="GO:0005576">
    <property type="term" value="C:extracellular region"/>
    <property type="evidence" value="ECO:0007669"/>
    <property type="project" value="UniProtKB-SubCell"/>
</dbReference>
<dbReference type="CAZy" id="GH13">
    <property type="family name" value="Glycoside Hydrolase Family 13"/>
</dbReference>
<evidence type="ECO:0000256" key="2">
    <source>
        <dbReference type="ARBA" id="ARBA00001959"/>
    </source>
</evidence>
<evidence type="ECO:0000256" key="13">
    <source>
        <dbReference type="SAM" id="SignalP"/>
    </source>
</evidence>
<comment type="cofactor">
    <cofactor evidence="2">
        <name>Na(+)</name>
        <dbReference type="ChEBI" id="CHEBI:29101"/>
    </cofactor>
</comment>
<feature type="binding site" evidence="12">
    <location>
        <position position="444"/>
    </location>
    <ligand>
        <name>Ca(2+)</name>
        <dbReference type="ChEBI" id="CHEBI:29108"/>
        <label>3</label>
    </ligand>
</feature>
<dbReference type="CDD" id="cd11318">
    <property type="entry name" value="AmyAc_bac_fung_AmyA"/>
    <property type="match status" value="1"/>
</dbReference>
<dbReference type="GO" id="GO:0005509">
    <property type="term" value="F:calcium ion binding"/>
    <property type="evidence" value="ECO:0007669"/>
    <property type="project" value="InterPro"/>
</dbReference>
<feature type="binding site" evidence="12">
    <location>
        <position position="238"/>
    </location>
    <ligand>
        <name>Ca(2+)</name>
        <dbReference type="ChEBI" id="CHEBI:29108"/>
        <label>1</label>
    </ligand>
</feature>
<dbReference type="NCBIfam" id="NF006968">
    <property type="entry name" value="PRK09441.1-1"/>
    <property type="match status" value="1"/>
</dbReference>
<dbReference type="Pfam" id="PF00128">
    <property type="entry name" value="Alpha-amylase"/>
    <property type="match status" value="1"/>
</dbReference>
<dbReference type="Gene3D" id="2.40.30.140">
    <property type="match status" value="1"/>
</dbReference>
<dbReference type="SUPFAM" id="SSF51011">
    <property type="entry name" value="Glycosyl hydrolase domain"/>
    <property type="match status" value="1"/>
</dbReference>
<evidence type="ECO:0000256" key="11">
    <source>
        <dbReference type="PIRSR" id="PIRSR001021-1"/>
    </source>
</evidence>
<evidence type="ECO:0000256" key="9">
    <source>
        <dbReference type="ARBA" id="ARBA00023277"/>
    </source>
</evidence>
<feature type="binding site" evidence="12">
    <location>
        <position position="140"/>
    </location>
    <ligand>
        <name>Ca(2+)</name>
        <dbReference type="ChEBI" id="CHEBI:29108"/>
        <label>1</label>
    </ligand>
</feature>
<sequence>MKGKKITALALSVVMFLPSIYGGVAETVHKGKSPAADINNGTLMQYFEWYAPNDGNHWNRLRTDAENLAQKGITSMWIPPAYKGMNQADVGYGAYDLYDLGEFNQKGTVRTKYGTKAQLQGALASLKSKNINVYGDVVMNHKGGADYTEAVTAVQVNPTNRNVEVSGDYEISAWTGFNFPGRGNTHSNFKWKWHDFDGTDWDEGRKLNRIYKFRGIGKAWDWRVDEENGNYDYLMYADIDYNRFEVQQEMKKWGEWIINTLNLDGFRIDAVKHIDHEYTRDWLTHVRNTTDQDLFVVGEYWVSDINGLNYLDEMNWNHSVFDVPLHYNFHYASKGNGNYDMRNILKGTVEASHPTHAVTFVDNHDTQPGQSLESVVSDWFKPLAYAYILLREHGVPTVFAGDYYGIPTDGNYEIPAMKSKIDPLLQARKNYAYGTQHEYFDHTDVVGWTREGDSSRPNSGLATIMSDGPGGAKWMDVGKQNAGQTFYDITGNVAGTVTTNAQGYGSFQVSGGAVSVYVKQ</sequence>
<keyword evidence="12" id="KW-0106">Calcium</keyword>
<feature type="binding site" evidence="12">
    <location>
        <position position="273"/>
    </location>
    <ligand>
        <name>Ca(2+)</name>
        <dbReference type="ChEBI" id="CHEBI:29108"/>
        <label>1</label>
    </ligand>
</feature>
<dbReference type="Gene3D" id="3.20.20.80">
    <property type="entry name" value="Glycosidases"/>
    <property type="match status" value="1"/>
</dbReference>
<dbReference type="SUPFAM" id="SSF51445">
    <property type="entry name" value="(Trans)glycosidases"/>
    <property type="match status" value="1"/>
</dbReference>
<dbReference type="InterPro" id="IPR017853">
    <property type="entry name" value="GH"/>
</dbReference>
<dbReference type="InterPro" id="IPR006047">
    <property type="entry name" value="GH13_cat_dom"/>
</dbReference>
<feature type="signal peptide" evidence="13">
    <location>
        <begin position="1"/>
        <end position="21"/>
    </location>
</feature>
<evidence type="ECO:0000313" key="15">
    <source>
        <dbReference type="EMBL" id="ABC54846.1"/>
    </source>
</evidence>
<protein>
    <submittedName>
        <fullName evidence="15">Alpha-amylase</fullName>
    </submittedName>
</protein>
<evidence type="ECO:0000256" key="10">
    <source>
        <dbReference type="ARBA" id="ARBA00023295"/>
    </source>
</evidence>
<dbReference type="AlphaFoldDB" id="Q2MKJ7"/>
<evidence type="ECO:0000259" key="14">
    <source>
        <dbReference type="SMART" id="SM00642"/>
    </source>
</evidence>
<keyword evidence="6 12" id="KW-0479">Metal-binding</keyword>
<dbReference type="InterPro" id="IPR015237">
    <property type="entry name" value="Alpha-amylase_C_pro"/>
</dbReference>
<evidence type="ECO:0000256" key="6">
    <source>
        <dbReference type="ARBA" id="ARBA00022723"/>
    </source>
</evidence>
<evidence type="ECO:0000256" key="3">
    <source>
        <dbReference type="ARBA" id="ARBA00004613"/>
    </source>
</evidence>
<keyword evidence="9" id="KW-0119">Carbohydrate metabolism</keyword>
<keyword evidence="10" id="KW-0326">Glycosidase</keyword>
<keyword evidence="8" id="KW-0378">Hydrolase</keyword>
<feature type="domain" description="Glycosyl hydrolase family 13 catalytic" evidence="14">
    <location>
        <begin position="41"/>
        <end position="449"/>
    </location>
</feature>
<evidence type="ECO:0000256" key="4">
    <source>
        <dbReference type="ARBA" id="ARBA00008061"/>
    </source>
</evidence>
<dbReference type="GO" id="GO:0005975">
    <property type="term" value="P:carbohydrate metabolic process"/>
    <property type="evidence" value="ECO:0007669"/>
    <property type="project" value="InterPro"/>
</dbReference>
<dbReference type="FunFam" id="2.40.30.140:FF:000002">
    <property type="entry name" value="Alpha-amylase"/>
    <property type="match status" value="1"/>
</dbReference>
<feature type="binding site" evidence="12">
    <location>
        <position position="467"/>
    </location>
    <ligand>
        <name>Ca(2+)</name>
        <dbReference type="ChEBI" id="CHEBI:29108"/>
        <label>3</label>
    </ligand>
</feature>
<feature type="active site" description="Nucleophile" evidence="11">
    <location>
        <position position="269"/>
    </location>
</feature>
<dbReference type="NCBIfam" id="NF006972">
    <property type="entry name" value="PRK09441.1-5"/>
    <property type="match status" value="1"/>
</dbReference>
<gene>
    <name evidence="15" type="primary">amyB</name>
</gene>
<dbReference type="Pfam" id="PF09154">
    <property type="entry name" value="Alpha-amy_C_pro"/>
    <property type="match status" value="1"/>
</dbReference>
<accession>Q2MKJ7</accession>
<comment type="subcellular location">
    <subcellularLocation>
        <location evidence="3">Secreted</location>
    </subcellularLocation>
</comment>
<feature type="binding site" evidence="12">
    <location>
        <position position="232"/>
    </location>
    <ligand>
        <name>Ca(2+)</name>
        <dbReference type="ChEBI" id="CHEBI:29108"/>
        <label>1</label>
    </ligand>
</feature>
<dbReference type="NCBIfam" id="NF006969">
    <property type="entry name" value="PRK09441.1-2"/>
    <property type="match status" value="1"/>
</dbReference>
<feature type="active site" description="Proton donor" evidence="11">
    <location>
        <position position="299"/>
    </location>
</feature>
<reference evidence="15" key="1">
    <citation type="submission" date="2005-12" db="EMBL/GenBank/DDBJ databases">
        <title>Cloning and expression of the alpha-amylase gene from an alkaliphilic Bacillus sp. BDL-10, and characterization of the enzyme.</title>
        <authorList>
            <person name="Wu J."/>
        </authorList>
    </citation>
    <scope>NUCLEOTIDE SEQUENCE</scope>
    <source>
        <strain evidence="15">BDL-10</strain>
    </source>
</reference>
<dbReference type="EMBL" id="DQ317606">
    <property type="protein sequence ID" value="ABC54846.1"/>
    <property type="molecule type" value="Genomic_DNA"/>
</dbReference>
<dbReference type="PIRSF" id="PIRSF001021">
    <property type="entry name" value="Alph-amls_thrmst"/>
    <property type="match status" value="1"/>
</dbReference>
<comment type="cofactor">
    <cofactor evidence="1">
        <name>Ca(2+)</name>
        <dbReference type="ChEBI" id="CHEBI:29108"/>
    </cofactor>
</comment>
<evidence type="ECO:0000256" key="7">
    <source>
        <dbReference type="ARBA" id="ARBA00022729"/>
    </source>
</evidence>
<dbReference type="PANTHER" id="PTHR43447">
    <property type="entry name" value="ALPHA-AMYLASE"/>
    <property type="match status" value="1"/>
</dbReference>
<dbReference type="Gene3D" id="2.60.40.1180">
    <property type="entry name" value="Golgi alpha-mannosidase II"/>
    <property type="match status" value="1"/>
</dbReference>
<dbReference type="InterPro" id="IPR013776">
    <property type="entry name" value="A-amylase_thermo"/>
</dbReference>
<organism evidence="15">
    <name type="scientific">Bacillus sp. BDL-10</name>
    <dbReference type="NCBI Taxonomy" id="363188"/>
    <lineage>
        <taxon>Bacteria</taxon>
        <taxon>Bacillati</taxon>
        <taxon>Bacillota</taxon>
        <taxon>Bacilli</taxon>
        <taxon>Bacillales</taxon>
        <taxon>Bacillaceae</taxon>
        <taxon>Bacillus</taxon>
    </lineage>
</organism>
<proteinExistence type="inferred from homology"/>
<feature type="chain" id="PRO_5039614195" evidence="13">
    <location>
        <begin position="22"/>
        <end position="520"/>
    </location>
</feature>
<evidence type="ECO:0000256" key="12">
    <source>
        <dbReference type="PIRSR" id="PIRSR001021-2"/>
    </source>
</evidence>
<feature type="binding site" evidence="12">
    <location>
        <position position="219"/>
    </location>
    <ligand>
        <name>Ca(2+)</name>
        <dbReference type="ChEBI" id="CHEBI:29108"/>
        <label>2</label>
    </ligand>
</feature>
<feature type="binding site" evidence="12">
    <location>
        <position position="197"/>
    </location>
    <ligand>
        <name>Ca(2+)</name>
        <dbReference type="ChEBI" id="CHEBI:29108"/>
        <label>2</label>
    </ligand>
</feature>
<name>Q2MKJ7_9BACI</name>
<dbReference type="InterPro" id="IPR013780">
    <property type="entry name" value="Glyco_hydro_b"/>
</dbReference>
<evidence type="ECO:0000256" key="5">
    <source>
        <dbReference type="ARBA" id="ARBA00022525"/>
    </source>
</evidence>
<feature type="binding site" evidence="12">
    <location>
        <position position="240"/>
    </location>
    <ligand>
        <name>Ca(2+)</name>
        <dbReference type="ChEBI" id="CHEBI:29108"/>
        <label>2</label>
    </ligand>
</feature>
<evidence type="ECO:0000256" key="8">
    <source>
        <dbReference type="ARBA" id="ARBA00022801"/>
    </source>
</evidence>
<evidence type="ECO:0000256" key="1">
    <source>
        <dbReference type="ARBA" id="ARBA00001913"/>
    </source>
</evidence>
<dbReference type="GO" id="GO:0004553">
    <property type="term" value="F:hydrolase activity, hydrolyzing O-glycosyl compounds"/>
    <property type="evidence" value="ECO:0007669"/>
    <property type="project" value="InterPro"/>
</dbReference>
<dbReference type="SMART" id="SM00642">
    <property type="entry name" value="Aamy"/>
    <property type="match status" value="1"/>
</dbReference>
<feature type="binding site" evidence="12">
    <location>
        <position position="221"/>
    </location>
    <ligand>
        <name>Ca(2+)</name>
        <dbReference type="ChEBI" id="CHEBI:29108"/>
        <label>2</label>
    </ligand>
</feature>
<keyword evidence="7 13" id="KW-0732">Signal</keyword>
<keyword evidence="5" id="KW-0964">Secreted</keyword>
<comment type="similarity">
    <text evidence="4">Belongs to the glycosyl hydrolase 13 family.</text>
</comment>